<evidence type="ECO:0000313" key="8">
    <source>
        <dbReference type="Proteomes" id="UP000549394"/>
    </source>
</evidence>
<dbReference type="InterPro" id="IPR036236">
    <property type="entry name" value="Znf_C2H2_sf"/>
</dbReference>
<keyword evidence="8" id="KW-1185">Reference proteome</keyword>
<dbReference type="Proteomes" id="UP000549394">
    <property type="component" value="Unassembled WGS sequence"/>
</dbReference>
<feature type="domain" description="C2H2-type" evidence="6">
    <location>
        <begin position="406"/>
        <end position="433"/>
    </location>
</feature>
<dbReference type="EMBL" id="CAJFCJ010000019">
    <property type="protein sequence ID" value="CAD5123002.1"/>
    <property type="molecule type" value="Genomic_DNA"/>
</dbReference>
<feature type="domain" description="C2H2-type" evidence="6">
    <location>
        <begin position="286"/>
        <end position="314"/>
    </location>
</feature>
<proteinExistence type="predicted"/>
<dbReference type="OrthoDB" id="6161988at2759"/>
<dbReference type="PROSITE" id="PS00028">
    <property type="entry name" value="ZINC_FINGER_C2H2_1"/>
    <property type="match status" value="6"/>
</dbReference>
<comment type="caution">
    <text evidence="7">The sequence shown here is derived from an EMBL/GenBank/DDBJ whole genome shotgun (WGS) entry which is preliminary data.</text>
</comment>
<feature type="domain" description="C2H2-type" evidence="6">
    <location>
        <begin position="314"/>
        <end position="342"/>
    </location>
</feature>
<dbReference type="InterPro" id="IPR013087">
    <property type="entry name" value="Znf_C2H2_type"/>
</dbReference>
<dbReference type="PROSITE" id="PS50157">
    <property type="entry name" value="ZINC_FINGER_C2H2_2"/>
    <property type="match status" value="5"/>
</dbReference>
<evidence type="ECO:0000313" key="7">
    <source>
        <dbReference type="EMBL" id="CAD5123002.1"/>
    </source>
</evidence>
<sequence length="512" mass="59810">MGSSFDEVEILWLDIIKKIESIWEIEPSIDLCLIRWNSVTGTLESAVSPQLVTTEWFTEMSQTFIKMKQKDIEISETAELNNLHIEVDDIFTPEVEIQEETLSRVKKRISGFHVCDMCGVLQPDLKKLNKHVSKQHSDCSKVCRECDAVFESVFDLMIHRQLEHCLQLSGLQCQMCGLKFVSDRALKCHLIYKHSTDSNICFNCLEVLETFSDVQKHTENEHDNSWICPNPDCSIVLPTAEELAEHILQHRKRIWNERIKCDLCDFSTFTKSELRKHCSIEHTIKEICNICHKEFGNKSRLTLHIRTRHGSEKFTCKRCSKSFDTAQKLVKHSKIIHNDLKPFVCKEKDCENCYATYSRLLYHEKKWHRKKTFDKQCSTCNKLFTNDEGLRVHQKRCGVAASQAKFSCQICLKRFFTNHELNDHLFIHRSDRSFVCKICLKTFKLRTSLAAHVRTHSDKLPYTCSKCQTKFKNYHTARMHSIKVCQGSNILSEILYRKNMGKRAEKYNHKAS</sequence>
<evidence type="ECO:0000256" key="4">
    <source>
        <dbReference type="ARBA" id="ARBA00022833"/>
    </source>
</evidence>
<keyword evidence="1" id="KW-0479">Metal-binding</keyword>
<evidence type="ECO:0000256" key="2">
    <source>
        <dbReference type="ARBA" id="ARBA00022737"/>
    </source>
</evidence>
<dbReference type="AlphaFoldDB" id="A0A7I8W363"/>
<dbReference type="GO" id="GO:0008270">
    <property type="term" value="F:zinc ion binding"/>
    <property type="evidence" value="ECO:0007669"/>
    <property type="project" value="UniProtKB-KW"/>
</dbReference>
<keyword evidence="4" id="KW-0862">Zinc</keyword>
<dbReference type="PANTHER" id="PTHR24408">
    <property type="entry name" value="ZINC FINGER PROTEIN"/>
    <property type="match status" value="1"/>
</dbReference>
<feature type="domain" description="C2H2-type" evidence="6">
    <location>
        <begin position="171"/>
        <end position="199"/>
    </location>
</feature>
<organism evidence="7 8">
    <name type="scientific">Dimorphilus gyrociliatus</name>
    <dbReference type="NCBI Taxonomy" id="2664684"/>
    <lineage>
        <taxon>Eukaryota</taxon>
        <taxon>Metazoa</taxon>
        <taxon>Spiralia</taxon>
        <taxon>Lophotrochozoa</taxon>
        <taxon>Annelida</taxon>
        <taxon>Polychaeta</taxon>
        <taxon>Polychaeta incertae sedis</taxon>
        <taxon>Dinophilidae</taxon>
        <taxon>Dimorphilus</taxon>
    </lineage>
</organism>
<reference evidence="7 8" key="1">
    <citation type="submission" date="2020-08" db="EMBL/GenBank/DDBJ databases">
        <authorList>
            <person name="Hejnol A."/>
        </authorList>
    </citation>
    <scope>NUCLEOTIDE SEQUENCE [LARGE SCALE GENOMIC DNA]</scope>
</reference>
<protein>
    <submittedName>
        <fullName evidence="7">DgyrCDS11392</fullName>
    </submittedName>
</protein>
<dbReference type="GO" id="GO:0000981">
    <property type="term" value="F:DNA-binding transcription factor activity, RNA polymerase II-specific"/>
    <property type="evidence" value="ECO:0007669"/>
    <property type="project" value="TreeGrafter"/>
</dbReference>
<dbReference type="SMART" id="SM00355">
    <property type="entry name" value="ZnF_C2H2"/>
    <property type="match status" value="13"/>
</dbReference>
<gene>
    <name evidence="7" type="ORF">DGYR_LOCUS10732</name>
</gene>
<evidence type="ECO:0000256" key="3">
    <source>
        <dbReference type="ARBA" id="ARBA00022771"/>
    </source>
</evidence>
<keyword evidence="3 5" id="KW-0863">Zinc-finger</keyword>
<dbReference type="SUPFAM" id="SSF57667">
    <property type="entry name" value="beta-beta-alpha zinc fingers"/>
    <property type="match status" value="4"/>
</dbReference>
<dbReference type="GO" id="GO:0005634">
    <property type="term" value="C:nucleus"/>
    <property type="evidence" value="ECO:0007669"/>
    <property type="project" value="TreeGrafter"/>
</dbReference>
<evidence type="ECO:0000256" key="1">
    <source>
        <dbReference type="ARBA" id="ARBA00022723"/>
    </source>
</evidence>
<dbReference type="PANTHER" id="PTHR24408:SF61">
    <property type="entry name" value="E3 SUMO-PROTEIN LIGASE ZNF451"/>
    <property type="match status" value="1"/>
</dbReference>
<dbReference type="Gene3D" id="3.30.160.60">
    <property type="entry name" value="Classic Zinc Finger"/>
    <property type="match status" value="4"/>
</dbReference>
<dbReference type="Pfam" id="PF00096">
    <property type="entry name" value="zf-C2H2"/>
    <property type="match status" value="3"/>
</dbReference>
<keyword evidence="2" id="KW-0677">Repeat</keyword>
<dbReference type="GO" id="GO:0043565">
    <property type="term" value="F:sequence-specific DNA binding"/>
    <property type="evidence" value="ECO:0007669"/>
    <property type="project" value="TreeGrafter"/>
</dbReference>
<feature type="domain" description="C2H2-type" evidence="6">
    <location>
        <begin position="434"/>
        <end position="461"/>
    </location>
</feature>
<accession>A0A7I8W363</accession>
<evidence type="ECO:0000259" key="6">
    <source>
        <dbReference type="PROSITE" id="PS50157"/>
    </source>
</evidence>
<evidence type="ECO:0000256" key="5">
    <source>
        <dbReference type="PROSITE-ProRule" id="PRU00042"/>
    </source>
</evidence>
<name>A0A7I8W363_9ANNE</name>